<name>A0A345MC95_9CAUD</name>
<dbReference type="Proteomes" id="UP000257314">
    <property type="component" value="Segment"/>
</dbReference>
<dbReference type="InterPro" id="IPR027417">
    <property type="entry name" value="P-loop_NTPase"/>
</dbReference>
<dbReference type="InterPro" id="IPR049730">
    <property type="entry name" value="SNF2/RAD54-like_C"/>
</dbReference>
<protein>
    <submittedName>
        <fullName evidence="5">DNA helicase</fullName>
    </submittedName>
</protein>
<dbReference type="CDD" id="cd17919">
    <property type="entry name" value="DEXHc_Snf"/>
    <property type="match status" value="1"/>
</dbReference>
<keyword evidence="5" id="KW-0067">ATP-binding</keyword>
<dbReference type="InterPro" id="IPR050496">
    <property type="entry name" value="SNF2_RAD54_helicase_repair"/>
</dbReference>
<organism evidence="5 6">
    <name type="scientific">Gordonia phage Teatealatte</name>
    <dbReference type="NCBI Taxonomy" id="2283247"/>
    <lineage>
        <taxon>Viruses</taxon>
        <taxon>Duplodnaviria</taxon>
        <taxon>Heunggongvirae</taxon>
        <taxon>Uroviricota</taxon>
        <taxon>Caudoviricetes</taxon>
        <taxon>Demosthenesvirus</taxon>
        <taxon>Demosthenesvirus katyusha</taxon>
    </lineage>
</organism>
<dbReference type="GO" id="GO:0016787">
    <property type="term" value="F:hydrolase activity"/>
    <property type="evidence" value="ECO:0007669"/>
    <property type="project" value="UniProtKB-KW"/>
</dbReference>
<feature type="compositionally biased region" description="Basic and acidic residues" evidence="2">
    <location>
        <begin position="11"/>
        <end position="28"/>
    </location>
</feature>
<feature type="domain" description="Helicase ATP-binding" evidence="3">
    <location>
        <begin position="96"/>
        <end position="266"/>
    </location>
</feature>
<dbReference type="Pfam" id="PF00271">
    <property type="entry name" value="Helicase_C"/>
    <property type="match status" value="1"/>
</dbReference>
<dbReference type="GO" id="GO:0005524">
    <property type="term" value="F:ATP binding"/>
    <property type="evidence" value="ECO:0007669"/>
    <property type="project" value="InterPro"/>
</dbReference>
<gene>
    <name evidence="5" type="primary">58</name>
    <name evidence="5" type="ORF">SEA_TEATEALATTE_58</name>
</gene>
<dbReference type="Pfam" id="PF00176">
    <property type="entry name" value="SNF2-rel_dom"/>
    <property type="match status" value="1"/>
</dbReference>
<dbReference type="CDD" id="cd18793">
    <property type="entry name" value="SF2_C_SNF"/>
    <property type="match status" value="1"/>
</dbReference>
<dbReference type="PANTHER" id="PTHR45629">
    <property type="entry name" value="SNF2/RAD54 FAMILY MEMBER"/>
    <property type="match status" value="1"/>
</dbReference>
<feature type="region of interest" description="Disordered" evidence="2">
    <location>
        <begin position="1"/>
        <end position="48"/>
    </location>
</feature>
<dbReference type="PROSITE" id="PS51194">
    <property type="entry name" value="HELICASE_CTER"/>
    <property type="match status" value="1"/>
</dbReference>
<keyword evidence="1" id="KW-0378">Hydrolase</keyword>
<dbReference type="InterPro" id="IPR000330">
    <property type="entry name" value="SNF2_N"/>
</dbReference>
<dbReference type="InterPro" id="IPR014001">
    <property type="entry name" value="Helicase_ATP-bd"/>
</dbReference>
<evidence type="ECO:0000259" key="3">
    <source>
        <dbReference type="PROSITE" id="PS51192"/>
    </source>
</evidence>
<dbReference type="InterPro" id="IPR001650">
    <property type="entry name" value="Helicase_C-like"/>
</dbReference>
<dbReference type="PANTHER" id="PTHR45629:SF7">
    <property type="entry name" value="DNA EXCISION REPAIR PROTEIN ERCC-6-RELATED"/>
    <property type="match status" value="1"/>
</dbReference>
<dbReference type="PROSITE" id="PS51192">
    <property type="entry name" value="HELICASE_ATP_BIND_1"/>
    <property type="match status" value="1"/>
</dbReference>
<evidence type="ECO:0000256" key="2">
    <source>
        <dbReference type="SAM" id="MobiDB-lite"/>
    </source>
</evidence>
<keyword evidence="5" id="KW-0547">Nucleotide-binding</keyword>
<keyword evidence="5" id="KW-0347">Helicase</keyword>
<dbReference type="EMBL" id="MH576976">
    <property type="protein sequence ID" value="AXH68116.1"/>
    <property type="molecule type" value="Genomic_DNA"/>
</dbReference>
<dbReference type="Gene3D" id="3.40.50.10810">
    <property type="entry name" value="Tandem AAA-ATPase domain"/>
    <property type="match status" value="1"/>
</dbReference>
<reference evidence="5 6" key="1">
    <citation type="submission" date="2018-07" db="EMBL/GenBank/DDBJ databases">
        <authorList>
            <person name="Kuzo L.M."/>
            <person name="Shah T.K."/>
            <person name="Sharma A."/>
            <person name="Walton B.D."/>
            <person name="Warner M.H."/>
            <person name="Garlena R.A."/>
            <person name="Russell D.A."/>
            <person name="Pope W.H."/>
            <person name="Jacobs-Sera D."/>
            <person name="Hatfull G.F."/>
        </authorList>
    </citation>
    <scope>NUCLEOTIDE SEQUENCE [LARGE SCALE GENOMIC DNA]</scope>
</reference>
<evidence type="ECO:0000256" key="1">
    <source>
        <dbReference type="ARBA" id="ARBA00022801"/>
    </source>
</evidence>
<dbReference type="SUPFAM" id="SSF52540">
    <property type="entry name" value="P-loop containing nucleoside triphosphate hydrolases"/>
    <property type="match status" value="2"/>
</dbReference>
<accession>A0A345MC95</accession>
<dbReference type="GO" id="GO:0004386">
    <property type="term" value="F:helicase activity"/>
    <property type="evidence" value="ECO:0007669"/>
    <property type="project" value="UniProtKB-KW"/>
</dbReference>
<dbReference type="InterPro" id="IPR038718">
    <property type="entry name" value="SNF2-like_sf"/>
</dbReference>
<evidence type="ECO:0000259" key="4">
    <source>
        <dbReference type="PROSITE" id="PS51194"/>
    </source>
</evidence>
<dbReference type="SMART" id="SM00487">
    <property type="entry name" value="DEXDc"/>
    <property type="match status" value="1"/>
</dbReference>
<dbReference type="SMART" id="SM00490">
    <property type="entry name" value="HELICc"/>
    <property type="match status" value="1"/>
</dbReference>
<sequence>MFKALKAASAEFDRRSAAEQQRITESKRTQAPVRPKRTAPPTRAKAAPDEYIAPRVRNNTVSGSRVSRPQKLGNRGSLEPWIKDSIVFKQHQVDGVKWMKDKKGAILGDEMGLGKTLQMLAVFGMHCWRVKKINPDRDCTMVAVVPPSLRLNWAEEIEKFTDIQSCLVTGVNVVERFAQVERFRALPGDKIVVLNYEQVKEHIQQLNAFDIDIVVFDEAHNIKNPASQRYQNAKQLVAPRKFCVTGTPMMNQVVDLWTLLDIVTPGQWGTFAAFKSKFVKITIQGDHKSVSIKNENLLRTKLSQVMLRRKIDEVLDLPEVNFIKRNVSLEGLPKEMYNHLVQWRNLDPWGLIYLEEKEPHENILEKHAMVRNLRLRQICAGTSTLLPDSDESPKLDLAIDDVKQLIDSGEKVVVFSQFRPIIASYIKRLRAIDPDVPIYEIHGGVSKDKRQKVVKEWANTDGPAIIIGIIKAMGVGLNMTEARYCQFIDKEFSPALNEQGVGRLRRIGSERHGTPITVMEYFVRNSCEARVEAIIRDKNFANEAIIEGAAKSKGFMQKLEEAMEGTL</sequence>
<evidence type="ECO:0000313" key="6">
    <source>
        <dbReference type="Proteomes" id="UP000257314"/>
    </source>
</evidence>
<dbReference type="Gene3D" id="3.40.50.300">
    <property type="entry name" value="P-loop containing nucleotide triphosphate hydrolases"/>
    <property type="match status" value="1"/>
</dbReference>
<evidence type="ECO:0000313" key="5">
    <source>
        <dbReference type="EMBL" id="AXH68116.1"/>
    </source>
</evidence>
<feature type="domain" description="Helicase C-terminal" evidence="4">
    <location>
        <begin position="401"/>
        <end position="560"/>
    </location>
</feature>
<proteinExistence type="predicted"/>